<organism evidence="1 2">
    <name type="scientific">Romanomermis culicivorax</name>
    <name type="common">Nematode worm</name>
    <dbReference type="NCBI Taxonomy" id="13658"/>
    <lineage>
        <taxon>Eukaryota</taxon>
        <taxon>Metazoa</taxon>
        <taxon>Ecdysozoa</taxon>
        <taxon>Nematoda</taxon>
        <taxon>Enoplea</taxon>
        <taxon>Dorylaimia</taxon>
        <taxon>Mermithida</taxon>
        <taxon>Mermithoidea</taxon>
        <taxon>Mermithidae</taxon>
        <taxon>Romanomermis</taxon>
    </lineage>
</organism>
<evidence type="ECO:0000313" key="2">
    <source>
        <dbReference type="WBParaSite" id="nRc.2.0.1.t00508-RA"/>
    </source>
</evidence>
<name>A0A915HFX1_ROMCU</name>
<reference evidence="2" key="1">
    <citation type="submission" date="2022-11" db="UniProtKB">
        <authorList>
            <consortium name="WormBaseParasite"/>
        </authorList>
    </citation>
    <scope>IDENTIFICATION</scope>
</reference>
<evidence type="ECO:0000313" key="1">
    <source>
        <dbReference type="Proteomes" id="UP000887565"/>
    </source>
</evidence>
<dbReference type="Proteomes" id="UP000887565">
    <property type="component" value="Unplaced"/>
</dbReference>
<keyword evidence="1" id="KW-1185">Reference proteome</keyword>
<dbReference type="WBParaSite" id="nRc.2.0.1.t00508-RA">
    <property type="protein sequence ID" value="nRc.2.0.1.t00508-RA"/>
    <property type="gene ID" value="nRc.2.0.1.g00508"/>
</dbReference>
<dbReference type="AlphaFoldDB" id="A0A915HFX1"/>
<proteinExistence type="predicted"/>
<accession>A0A915HFX1</accession>
<sequence>MIMTSKNANPDIALTNTNLTLQISFLAKNLNHAIATTTVLTAPQALTNHILLSINQQAFNVMLTNHECTTPKILFGSNDKMLSGTSIKIQADHPRPPTCQCSIFALTLMISADNTNADCAREQPHKEA</sequence>
<protein>
    <submittedName>
        <fullName evidence="2">Uncharacterized protein</fullName>
    </submittedName>
</protein>